<feature type="compositionally biased region" description="Basic residues" evidence="4">
    <location>
        <begin position="374"/>
        <end position="386"/>
    </location>
</feature>
<dbReference type="HOGENOM" id="CLU_006198_1_0_1"/>
<evidence type="ECO:0000313" key="6">
    <source>
        <dbReference type="EMBL" id="ETW74690.1"/>
    </source>
</evidence>
<organism evidence="6 7">
    <name type="scientific">Heterobasidion irregulare (strain TC 32-1)</name>
    <dbReference type="NCBI Taxonomy" id="747525"/>
    <lineage>
        <taxon>Eukaryota</taxon>
        <taxon>Fungi</taxon>
        <taxon>Dikarya</taxon>
        <taxon>Basidiomycota</taxon>
        <taxon>Agaricomycotina</taxon>
        <taxon>Agaricomycetes</taxon>
        <taxon>Russulales</taxon>
        <taxon>Bondarzewiaceae</taxon>
        <taxon>Heterobasidion</taxon>
        <taxon>Heterobasidion annosum species complex</taxon>
    </lineage>
</organism>
<dbReference type="OrthoDB" id="21449at2759"/>
<evidence type="ECO:0000256" key="3">
    <source>
        <dbReference type="SAM" id="Coils"/>
    </source>
</evidence>
<dbReference type="Gene3D" id="1.20.920.10">
    <property type="entry name" value="Bromodomain-like"/>
    <property type="match status" value="1"/>
</dbReference>
<dbReference type="EMBL" id="KI925467">
    <property type="protein sequence ID" value="ETW74690.1"/>
    <property type="molecule type" value="Genomic_DNA"/>
</dbReference>
<evidence type="ECO:0000313" key="7">
    <source>
        <dbReference type="Proteomes" id="UP000030671"/>
    </source>
</evidence>
<accession>W4JNP7</accession>
<dbReference type="AlphaFoldDB" id="W4JNP7"/>
<dbReference type="GO" id="GO:0000124">
    <property type="term" value="C:SAGA complex"/>
    <property type="evidence" value="ECO:0007669"/>
    <property type="project" value="InterPro"/>
</dbReference>
<dbReference type="InterPro" id="IPR009072">
    <property type="entry name" value="Histone-fold"/>
</dbReference>
<keyword evidence="7" id="KW-1185">Reference proteome</keyword>
<dbReference type="InterPro" id="IPR037782">
    <property type="entry name" value="Spt7"/>
</dbReference>
<name>W4JNP7_HETIT</name>
<feature type="compositionally biased region" description="Low complexity" evidence="4">
    <location>
        <begin position="361"/>
        <end position="372"/>
    </location>
</feature>
<dbReference type="PRINTS" id="PR00503">
    <property type="entry name" value="BROMODOMAIN"/>
</dbReference>
<feature type="domain" description="Bromo" evidence="5">
    <location>
        <begin position="61"/>
        <end position="156"/>
    </location>
</feature>
<dbReference type="GO" id="GO:0005198">
    <property type="term" value="F:structural molecule activity"/>
    <property type="evidence" value="ECO:0007669"/>
    <property type="project" value="TreeGrafter"/>
</dbReference>
<dbReference type="GeneID" id="20673898"/>
<feature type="region of interest" description="Disordered" evidence="4">
    <location>
        <begin position="361"/>
        <end position="396"/>
    </location>
</feature>
<dbReference type="PANTHER" id="PTHR47343">
    <property type="entry name" value="TRANSCRIPTIONAL ACTIVATOR SPT7"/>
    <property type="match status" value="1"/>
</dbReference>
<proteinExistence type="predicted"/>
<dbReference type="RefSeq" id="XP_009553183.1">
    <property type="nucleotide sequence ID" value="XM_009554888.1"/>
</dbReference>
<dbReference type="eggNOG" id="KOG1472">
    <property type="taxonomic scope" value="Eukaryota"/>
</dbReference>
<dbReference type="PROSITE" id="PS50014">
    <property type="entry name" value="BROMODOMAIN_2"/>
    <property type="match status" value="1"/>
</dbReference>
<reference evidence="6 7" key="1">
    <citation type="journal article" date="2012" name="New Phytol.">
        <title>Insight into trade-off between wood decay and parasitism from the genome of a fungal forest pathogen.</title>
        <authorList>
            <person name="Olson A."/>
            <person name="Aerts A."/>
            <person name="Asiegbu F."/>
            <person name="Belbahri L."/>
            <person name="Bouzid O."/>
            <person name="Broberg A."/>
            <person name="Canback B."/>
            <person name="Coutinho P.M."/>
            <person name="Cullen D."/>
            <person name="Dalman K."/>
            <person name="Deflorio G."/>
            <person name="van Diepen L.T."/>
            <person name="Dunand C."/>
            <person name="Duplessis S."/>
            <person name="Durling M."/>
            <person name="Gonthier P."/>
            <person name="Grimwood J."/>
            <person name="Fossdal C.G."/>
            <person name="Hansson D."/>
            <person name="Henrissat B."/>
            <person name="Hietala A."/>
            <person name="Himmelstrand K."/>
            <person name="Hoffmeister D."/>
            <person name="Hogberg N."/>
            <person name="James T.Y."/>
            <person name="Karlsson M."/>
            <person name="Kohler A."/>
            <person name="Kues U."/>
            <person name="Lee Y.H."/>
            <person name="Lin Y.C."/>
            <person name="Lind M."/>
            <person name="Lindquist E."/>
            <person name="Lombard V."/>
            <person name="Lucas S."/>
            <person name="Lunden K."/>
            <person name="Morin E."/>
            <person name="Murat C."/>
            <person name="Park J."/>
            <person name="Raffaello T."/>
            <person name="Rouze P."/>
            <person name="Salamov A."/>
            <person name="Schmutz J."/>
            <person name="Solheim H."/>
            <person name="Stahlberg J."/>
            <person name="Velez H."/>
            <person name="de Vries R.P."/>
            <person name="Wiebenga A."/>
            <person name="Woodward S."/>
            <person name="Yakovlev I."/>
            <person name="Garbelotto M."/>
            <person name="Martin F."/>
            <person name="Grigoriev I.V."/>
            <person name="Stenlid J."/>
        </authorList>
    </citation>
    <scope>NUCLEOTIDE SEQUENCE [LARGE SCALE GENOMIC DNA]</scope>
    <source>
        <strain evidence="6 7">TC 32-1</strain>
    </source>
</reference>
<dbReference type="InterPro" id="IPR036427">
    <property type="entry name" value="Bromodomain-like_sf"/>
</dbReference>
<dbReference type="InterPro" id="IPR001487">
    <property type="entry name" value="Bromodomain"/>
</dbReference>
<dbReference type="GO" id="GO:0046695">
    <property type="term" value="C:SLIK (SAGA-like) complex"/>
    <property type="evidence" value="ECO:0007669"/>
    <property type="project" value="InterPro"/>
</dbReference>
<dbReference type="PANTHER" id="PTHR47343:SF1">
    <property type="entry name" value="TRANSCRIPTIONAL ACTIVATOR SPT7"/>
    <property type="match status" value="1"/>
</dbReference>
<dbReference type="KEGG" id="hir:HETIRDRAFT_423360"/>
<dbReference type="STRING" id="747525.W4JNP7"/>
<dbReference type="InParanoid" id="W4JNP7"/>
<evidence type="ECO:0000256" key="4">
    <source>
        <dbReference type="SAM" id="MobiDB-lite"/>
    </source>
</evidence>
<dbReference type="CDD" id="cd22927">
    <property type="entry name" value="HFD_SPT7"/>
    <property type="match status" value="1"/>
</dbReference>
<feature type="region of interest" description="Disordered" evidence="4">
    <location>
        <begin position="640"/>
        <end position="670"/>
    </location>
</feature>
<feature type="compositionally biased region" description="Pro residues" evidence="4">
    <location>
        <begin position="651"/>
        <end position="664"/>
    </location>
</feature>
<keyword evidence="3" id="KW-0175">Coiled coil</keyword>
<dbReference type="GO" id="GO:0046982">
    <property type="term" value="F:protein heterodimerization activity"/>
    <property type="evidence" value="ECO:0007669"/>
    <property type="project" value="InterPro"/>
</dbReference>
<feature type="coiled-coil region" evidence="3">
    <location>
        <begin position="553"/>
        <end position="580"/>
    </location>
</feature>
<dbReference type="FunCoup" id="W4JNP7">
    <property type="interactions" value="22"/>
</dbReference>
<evidence type="ECO:0000256" key="2">
    <source>
        <dbReference type="PROSITE-ProRule" id="PRU00035"/>
    </source>
</evidence>
<dbReference type="GO" id="GO:0006325">
    <property type="term" value="P:chromatin organization"/>
    <property type="evidence" value="ECO:0007669"/>
    <property type="project" value="UniProtKB-ARBA"/>
</dbReference>
<evidence type="ECO:0000256" key="1">
    <source>
        <dbReference type="ARBA" id="ARBA00023117"/>
    </source>
</evidence>
<dbReference type="SMART" id="SM00297">
    <property type="entry name" value="BROMO"/>
    <property type="match status" value="1"/>
</dbReference>
<dbReference type="Gene3D" id="1.10.20.10">
    <property type="entry name" value="Histone, subunit A"/>
    <property type="match status" value="1"/>
</dbReference>
<protein>
    <recommendedName>
        <fullName evidence="5">Bromo domain-containing protein</fullName>
    </recommendedName>
</protein>
<evidence type="ECO:0000259" key="5">
    <source>
        <dbReference type="PROSITE" id="PS50014"/>
    </source>
</evidence>
<keyword evidence="1 2" id="KW-0103">Bromodomain</keyword>
<dbReference type="Proteomes" id="UP000030671">
    <property type="component" value="Unassembled WGS sequence"/>
</dbReference>
<gene>
    <name evidence="6" type="ORF">HETIRDRAFT_423360</name>
</gene>
<sequence length="806" mass="88512">MNNLLKSLAGSQIKSTLPESDLRLLLQTVKDGRRQTYDVKLADPFYDALEDLLHDLRTVTMDNHDAEAFLKPVSRTDVPDYYDDAIPISLFHHCLPNILNLSNNSYSTVIPNPMDLQTMLKKVKQKSYKSKKEFKDDLNLIWSNCFTYNATENHPLRLCASRLKVKAERLLRNITDRKERADPSIPTDLSVRRIPHHKSNGINGHIRPVSLPIAPRPPSTVVRRPTPSITPAPTPSRRDLPFADSPAIVRTAEGMGAFSELDCALSSVLSSTNHTSGLEDRLRELLPVSDVAIEYEDIAISADGVLGDKRRLRTRVSDHRPIKRVRLAPHPASSSSEPVELWWAAQQSDYLLGNSIPPVPFSSSSSASAPVPKRASHTSKRKKNRPRAPPNPRSMLTLMNSNIKALRRLRQTHARFAALNVTAGSIEEGPLAPAEAIADEPVEIAELEEQPWSYLGARAAEGIDIGQQAGDQCLHWMNHKVLEHVGFQGSSNMALDVLSSIASEYLMNVGRTLRFYVDKYSNNMTSEEIILHTLFESGTSRIQELERYINDDVIRHGNRLNDLEKKLSNAYQEFTSTEALDDDALFANEDDEEEESAFVMGQFTDDIGEDFLGLRALGIAEELGLANLIIPKRLLKGKKNTKNANSTAKPAEPPPPYPPPPPSIPLNSSTVDGQIGLLKPYYQHRISMLSTAYPQSSTHQPLPLIVLPDDPPHPSQSKIGPLGQVLKTNTAAGSSKKKSKAKDAANAASVPKPETSTPGLLVMSPMADSPMSPKKKKGSGGGTANGTGKKRGRPPEGLPPVVLASA</sequence>
<feature type="region of interest" description="Disordered" evidence="4">
    <location>
        <begin position="196"/>
        <end position="242"/>
    </location>
</feature>
<feature type="region of interest" description="Disordered" evidence="4">
    <location>
        <begin position="701"/>
        <end position="806"/>
    </location>
</feature>
<dbReference type="SUPFAM" id="SSF47370">
    <property type="entry name" value="Bromodomain"/>
    <property type="match status" value="1"/>
</dbReference>
<dbReference type="GO" id="GO:0006357">
    <property type="term" value="P:regulation of transcription by RNA polymerase II"/>
    <property type="evidence" value="ECO:0007669"/>
    <property type="project" value="TreeGrafter"/>
</dbReference>
<dbReference type="Pfam" id="PF00439">
    <property type="entry name" value="Bromodomain"/>
    <property type="match status" value="1"/>
</dbReference>